<dbReference type="InterPro" id="IPR007889">
    <property type="entry name" value="HTH_Psq"/>
</dbReference>
<dbReference type="InterPro" id="IPR009057">
    <property type="entry name" value="Homeodomain-like_sf"/>
</dbReference>
<feature type="compositionally biased region" description="Acidic residues" evidence="4">
    <location>
        <begin position="208"/>
        <end position="219"/>
    </location>
</feature>
<evidence type="ECO:0000313" key="7">
    <source>
        <dbReference type="Proteomes" id="UP000695000"/>
    </source>
</evidence>
<dbReference type="RefSeq" id="XP_017778846.1">
    <property type="nucleotide sequence ID" value="XM_017923357.1"/>
</dbReference>
<dbReference type="CDD" id="cd18315">
    <property type="entry name" value="BTB_POZ_BAB-like"/>
    <property type="match status" value="1"/>
</dbReference>
<evidence type="ECO:0000256" key="2">
    <source>
        <dbReference type="ARBA" id="ARBA00023125"/>
    </source>
</evidence>
<keyword evidence="2" id="KW-0238">DNA-binding</keyword>
<dbReference type="PANTHER" id="PTHR23110:SF99">
    <property type="entry name" value="BROAD-COMPLEX CORE PROTEIN ISOFORM 6"/>
    <property type="match status" value="1"/>
</dbReference>
<dbReference type="Pfam" id="PF04218">
    <property type="entry name" value="CENP-B_N"/>
    <property type="match status" value="1"/>
</dbReference>
<dbReference type="SUPFAM" id="SSF54695">
    <property type="entry name" value="POZ domain"/>
    <property type="match status" value="1"/>
</dbReference>
<name>A0ABM1MW96_NICVS</name>
<feature type="compositionally biased region" description="Basic and acidic residues" evidence="4">
    <location>
        <begin position="220"/>
        <end position="229"/>
    </location>
</feature>
<keyword evidence="3" id="KW-0539">Nucleus</keyword>
<proteinExistence type="predicted"/>
<dbReference type="SMART" id="SM00674">
    <property type="entry name" value="CENPB"/>
    <property type="match status" value="1"/>
</dbReference>
<dbReference type="Gene3D" id="3.30.710.10">
    <property type="entry name" value="Potassium Channel Kv1.1, Chain A"/>
    <property type="match status" value="1"/>
</dbReference>
<feature type="domain" description="BTB" evidence="5">
    <location>
        <begin position="31"/>
        <end position="96"/>
    </location>
</feature>
<dbReference type="Proteomes" id="UP000695000">
    <property type="component" value="Unplaced"/>
</dbReference>
<sequence>MDSQQFSLCWDNFHVNMSSGMHSLLEKEDLVDVTLAIEGQYLKAHKMVLSVCSPYFRKLFSTNPCKHPIFFMKDVTYEVMNDLLTFMYQGEVQVNQENLATFIKTAEALQIKGLTGENREVDDALKEVNSLKRPPPFPDEPRNRLNRSKPISAKKIKTTQETQDLQRDESYIEQTSDSMQLKVEPNEQVEDAESYGWPDDSYLNETENLPDDSQVDEAEECHMMEEEPKPGTSLEGAIPNQGPKKRRTITFQEKIRIIQRAEKGVPLATIGRSLGLSRSTINTIVKDKDRIMKHLKGGLNVLKTSAIRKRSCIMEEMERLLLVWLSEEEQRNVCPAVIQEKAKQIHEDLKNSMEDGPDDEVFIASSGWFRRFKVRSKLQTIDGEIEIPKDCIEIKIEDLSV</sequence>
<dbReference type="SUPFAM" id="SSF46689">
    <property type="entry name" value="Homeodomain-like"/>
    <property type="match status" value="2"/>
</dbReference>
<dbReference type="InterPro" id="IPR006600">
    <property type="entry name" value="HTH_CenpB_DNA-bd_dom"/>
</dbReference>
<feature type="compositionally biased region" description="Basic residues" evidence="4">
    <location>
        <begin position="144"/>
        <end position="157"/>
    </location>
</feature>
<gene>
    <name evidence="8" type="primary">LOC108564345</name>
</gene>
<evidence type="ECO:0000259" key="5">
    <source>
        <dbReference type="PROSITE" id="PS50097"/>
    </source>
</evidence>
<dbReference type="SMART" id="SM00225">
    <property type="entry name" value="BTB"/>
    <property type="match status" value="1"/>
</dbReference>
<dbReference type="Pfam" id="PF00651">
    <property type="entry name" value="BTB"/>
    <property type="match status" value="1"/>
</dbReference>
<accession>A0ABM1MW96</accession>
<dbReference type="PROSITE" id="PS51253">
    <property type="entry name" value="HTH_CENPB"/>
    <property type="match status" value="1"/>
</dbReference>
<organism evidence="7 8">
    <name type="scientific">Nicrophorus vespilloides</name>
    <name type="common">Boreal carrion beetle</name>
    <dbReference type="NCBI Taxonomy" id="110193"/>
    <lineage>
        <taxon>Eukaryota</taxon>
        <taxon>Metazoa</taxon>
        <taxon>Ecdysozoa</taxon>
        <taxon>Arthropoda</taxon>
        <taxon>Hexapoda</taxon>
        <taxon>Insecta</taxon>
        <taxon>Pterygota</taxon>
        <taxon>Neoptera</taxon>
        <taxon>Endopterygota</taxon>
        <taxon>Coleoptera</taxon>
        <taxon>Polyphaga</taxon>
        <taxon>Staphyliniformia</taxon>
        <taxon>Silphidae</taxon>
        <taxon>Nicrophorinae</taxon>
        <taxon>Nicrophorus</taxon>
    </lineage>
</organism>
<dbReference type="InterPro" id="IPR000210">
    <property type="entry name" value="BTB/POZ_dom"/>
</dbReference>
<feature type="region of interest" description="Disordered" evidence="4">
    <location>
        <begin position="127"/>
        <end position="246"/>
    </location>
</feature>
<evidence type="ECO:0000256" key="1">
    <source>
        <dbReference type="ARBA" id="ARBA00004123"/>
    </source>
</evidence>
<dbReference type="PANTHER" id="PTHR23110">
    <property type="entry name" value="BTB DOMAIN TRANSCRIPTION FACTOR"/>
    <property type="match status" value="1"/>
</dbReference>
<dbReference type="InterPro" id="IPR011333">
    <property type="entry name" value="SKP1/BTB/POZ_sf"/>
</dbReference>
<feature type="domain" description="HTH CENPB-type" evidence="6">
    <location>
        <begin position="305"/>
        <end position="382"/>
    </location>
</feature>
<dbReference type="Pfam" id="PF03221">
    <property type="entry name" value="HTH_Tnp_Tc5"/>
    <property type="match status" value="1"/>
</dbReference>
<dbReference type="GeneID" id="108564345"/>
<evidence type="ECO:0000256" key="4">
    <source>
        <dbReference type="SAM" id="MobiDB-lite"/>
    </source>
</evidence>
<evidence type="ECO:0000259" key="6">
    <source>
        <dbReference type="PROSITE" id="PS51253"/>
    </source>
</evidence>
<reference evidence="8" key="1">
    <citation type="submission" date="2025-08" db="UniProtKB">
        <authorList>
            <consortium name="RefSeq"/>
        </authorList>
    </citation>
    <scope>IDENTIFICATION</scope>
    <source>
        <tissue evidence="8">Whole Larva</tissue>
    </source>
</reference>
<keyword evidence="7" id="KW-1185">Reference proteome</keyword>
<dbReference type="Gene3D" id="1.10.10.60">
    <property type="entry name" value="Homeodomain-like"/>
    <property type="match status" value="2"/>
</dbReference>
<evidence type="ECO:0000256" key="3">
    <source>
        <dbReference type="ARBA" id="ARBA00023242"/>
    </source>
</evidence>
<evidence type="ECO:0000313" key="8">
    <source>
        <dbReference type="RefSeq" id="XP_017778846.1"/>
    </source>
</evidence>
<comment type="subcellular location">
    <subcellularLocation>
        <location evidence="1">Nucleus</location>
    </subcellularLocation>
</comment>
<dbReference type="InterPro" id="IPR051095">
    <property type="entry name" value="Dros_DevTransReg"/>
</dbReference>
<dbReference type="PROSITE" id="PS50097">
    <property type="entry name" value="BTB"/>
    <property type="match status" value="1"/>
</dbReference>
<protein>
    <submittedName>
        <fullName evidence="8">Protein bric-a-brac 1-like isoform X2</fullName>
    </submittedName>
</protein>